<accession>A0A8D8T0F9</accession>
<evidence type="ECO:0000313" key="1">
    <source>
        <dbReference type="EMBL" id="CAG6677460.1"/>
    </source>
</evidence>
<organism evidence="1">
    <name type="scientific">Cacopsylla melanoneura</name>
    <dbReference type="NCBI Taxonomy" id="428564"/>
    <lineage>
        <taxon>Eukaryota</taxon>
        <taxon>Metazoa</taxon>
        <taxon>Ecdysozoa</taxon>
        <taxon>Arthropoda</taxon>
        <taxon>Hexapoda</taxon>
        <taxon>Insecta</taxon>
        <taxon>Pterygota</taxon>
        <taxon>Neoptera</taxon>
        <taxon>Paraneoptera</taxon>
        <taxon>Hemiptera</taxon>
        <taxon>Sternorrhyncha</taxon>
        <taxon>Psylloidea</taxon>
        <taxon>Psyllidae</taxon>
        <taxon>Psyllinae</taxon>
        <taxon>Cacopsylla</taxon>
    </lineage>
</organism>
<dbReference type="AlphaFoldDB" id="A0A8D8T0F9"/>
<proteinExistence type="predicted"/>
<name>A0A8D8T0F9_9HEMI</name>
<reference evidence="1" key="1">
    <citation type="submission" date="2021-05" db="EMBL/GenBank/DDBJ databases">
        <authorList>
            <person name="Alioto T."/>
            <person name="Alioto T."/>
            <person name="Gomez Garrido J."/>
        </authorList>
    </citation>
    <scope>NUCLEOTIDE SEQUENCE</scope>
</reference>
<protein>
    <submittedName>
        <fullName evidence="1">Uncharacterized protein</fullName>
    </submittedName>
</protein>
<sequence>MLRTIDLQNLKTFSRKPFLERKVRALFLKFVNRYLIIINNIISKFHISMKNSRQINKEIITKIQFGAQQVQFAAFKFSKIIVNVLTRFTSHFYVKFGYECTTD</sequence>
<dbReference type="EMBL" id="HBUF01242609">
    <property type="protein sequence ID" value="CAG6677460.1"/>
    <property type="molecule type" value="Transcribed_RNA"/>
</dbReference>